<keyword evidence="3" id="KW-1185">Reference proteome</keyword>
<evidence type="ECO:0000313" key="3">
    <source>
        <dbReference type="Proteomes" id="UP000501690"/>
    </source>
</evidence>
<feature type="compositionally biased region" description="Basic residues" evidence="1">
    <location>
        <begin position="11"/>
        <end position="22"/>
    </location>
</feature>
<sequence>MAAPSSSRQRSWQHHARTRSRTRSLNGSTTVTCSREPFTRPPLHFWNVNPSLPFRNSRGPSPFGISAVTASTTVTFAYPLTTVKP</sequence>
<accession>A0A4D6KRQ7</accession>
<protein>
    <submittedName>
        <fullName evidence="2">Uncharacterized protein</fullName>
    </submittedName>
</protein>
<feature type="compositionally biased region" description="Polar residues" evidence="1">
    <location>
        <begin position="1"/>
        <end position="10"/>
    </location>
</feature>
<feature type="region of interest" description="Disordered" evidence="1">
    <location>
        <begin position="1"/>
        <end position="36"/>
    </location>
</feature>
<dbReference type="EMBL" id="CP039345">
    <property type="protein sequence ID" value="QCD79233.1"/>
    <property type="molecule type" value="Genomic_DNA"/>
</dbReference>
<evidence type="ECO:0000256" key="1">
    <source>
        <dbReference type="SAM" id="MobiDB-lite"/>
    </source>
</evidence>
<feature type="compositionally biased region" description="Polar residues" evidence="1">
    <location>
        <begin position="23"/>
        <end position="33"/>
    </location>
</feature>
<reference evidence="2 3" key="1">
    <citation type="submission" date="2019-04" db="EMBL/GenBank/DDBJ databases">
        <title>An improved genome assembly and genetic linkage map for asparagus bean, Vigna unguiculata ssp. sesquipedialis.</title>
        <authorList>
            <person name="Xia Q."/>
            <person name="Zhang R."/>
            <person name="Dong Y."/>
        </authorList>
    </citation>
    <scope>NUCLEOTIDE SEQUENCE [LARGE SCALE GENOMIC DNA]</scope>
    <source>
        <tissue evidence="2">Leaf</tissue>
    </source>
</reference>
<name>A0A4D6KRQ7_VIGUN</name>
<organism evidence="2 3">
    <name type="scientific">Vigna unguiculata</name>
    <name type="common">Cowpea</name>
    <dbReference type="NCBI Taxonomy" id="3917"/>
    <lineage>
        <taxon>Eukaryota</taxon>
        <taxon>Viridiplantae</taxon>
        <taxon>Streptophyta</taxon>
        <taxon>Embryophyta</taxon>
        <taxon>Tracheophyta</taxon>
        <taxon>Spermatophyta</taxon>
        <taxon>Magnoliopsida</taxon>
        <taxon>eudicotyledons</taxon>
        <taxon>Gunneridae</taxon>
        <taxon>Pentapetalae</taxon>
        <taxon>rosids</taxon>
        <taxon>fabids</taxon>
        <taxon>Fabales</taxon>
        <taxon>Fabaceae</taxon>
        <taxon>Papilionoideae</taxon>
        <taxon>50 kb inversion clade</taxon>
        <taxon>NPAAA clade</taxon>
        <taxon>indigoferoid/millettioid clade</taxon>
        <taxon>Phaseoleae</taxon>
        <taxon>Vigna</taxon>
    </lineage>
</organism>
<gene>
    <name evidence="2" type="ORF">DEO72_LG1g2872</name>
</gene>
<dbReference type="AlphaFoldDB" id="A0A4D6KRQ7"/>
<dbReference type="Proteomes" id="UP000501690">
    <property type="component" value="Linkage Group LG1"/>
</dbReference>
<proteinExistence type="predicted"/>
<evidence type="ECO:0000313" key="2">
    <source>
        <dbReference type="EMBL" id="QCD79233.1"/>
    </source>
</evidence>